<dbReference type="PANTHER" id="PTHR43459">
    <property type="entry name" value="ENOYL-COA HYDRATASE"/>
    <property type="match status" value="1"/>
</dbReference>
<keyword evidence="1" id="KW-0732">Signal</keyword>
<dbReference type="Proteomes" id="UP000620124">
    <property type="component" value="Unassembled WGS sequence"/>
</dbReference>
<proteinExistence type="predicted"/>
<feature type="signal peptide" evidence="1">
    <location>
        <begin position="1"/>
        <end position="21"/>
    </location>
</feature>
<name>A0A8H6XNG3_9AGAR</name>
<feature type="chain" id="PRO_5034210687" description="Enoyl-CoA hydratase" evidence="1">
    <location>
        <begin position="22"/>
        <end position="309"/>
    </location>
</feature>
<dbReference type="InterPro" id="IPR029045">
    <property type="entry name" value="ClpP/crotonase-like_dom_sf"/>
</dbReference>
<dbReference type="Gene3D" id="3.90.226.10">
    <property type="entry name" value="2-enoyl-CoA Hydratase, Chain A, domain 1"/>
    <property type="match status" value="1"/>
</dbReference>
<dbReference type="OrthoDB" id="410701at2759"/>
<dbReference type="AlphaFoldDB" id="A0A8H6XNG3"/>
<protein>
    <recommendedName>
        <fullName evidence="4">Enoyl-CoA hydratase</fullName>
    </recommendedName>
</protein>
<comment type="caution">
    <text evidence="2">The sequence shown here is derived from an EMBL/GenBank/DDBJ whole genome shotgun (WGS) entry which is preliminary data.</text>
</comment>
<accession>A0A8H6XNG3</accession>
<evidence type="ECO:0000313" key="3">
    <source>
        <dbReference type="Proteomes" id="UP000620124"/>
    </source>
</evidence>
<dbReference type="CDD" id="cd06558">
    <property type="entry name" value="crotonase-like"/>
    <property type="match status" value="1"/>
</dbReference>
<gene>
    <name evidence="2" type="ORF">MVEN_01718000</name>
</gene>
<evidence type="ECO:0000256" key="1">
    <source>
        <dbReference type="SAM" id="SignalP"/>
    </source>
</evidence>
<dbReference type="EMBL" id="JACAZI010000015">
    <property type="protein sequence ID" value="KAF7344267.1"/>
    <property type="molecule type" value="Genomic_DNA"/>
</dbReference>
<dbReference type="PANTHER" id="PTHR43459:SF1">
    <property type="entry name" value="EG:BACN32G11.4 PROTEIN"/>
    <property type="match status" value="1"/>
</dbReference>
<reference evidence="2" key="1">
    <citation type="submission" date="2020-05" db="EMBL/GenBank/DDBJ databases">
        <title>Mycena genomes resolve the evolution of fungal bioluminescence.</title>
        <authorList>
            <person name="Tsai I.J."/>
        </authorList>
    </citation>
    <scope>NUCLEOTIDE SEQUENCE</scope>
    <source>
        <strain evidence="2">CCC161011</strain>
    </source>
</reference>
<organism evidence="2 3">
    <name type="scientific">Mycena venus</name>
    <dbReference type="NCBI Taxonomy" id="2733690"/>
    <lineage>
        <taxon>Eukaryota</taxon>
        <taxon>Fungi</taxon>
        <taxon>Dikarya</taxon>
        <taxon>Basidiomycota</taxon>
        <taxon>Agaricomycotina</taxon>
        <taxon>Agaricomycetes</taxon>
        <taxon>Agaricomycetidae</taxon>
        <taxon>Agaricales</taxon>
        <taxon>Marasmiineae</taxon>
        <taxon>Mycenaceae</taxon>
        <taxon>Mycena</taxon>
    </lineage>
</organism>
<dbReference type="SUPFAM" id="SSF52096">
    <property type="entry name" value="ClpP/crotonase"/>
    <property type="match status" value="1"/>
</dbReference>
<dbReference type="InterPro" id="IPR001753">
    <property type="entry name" value="Enoyl-CoA_hydra/iso"/>
</dbReference>
<dbReference type="Pfam" id="PF00378">
    <property type="entry name" value="ECH_1"/>
    <property type="match status" value="1"/>
</dbReference>
<keyword evidence="3" id="KW-1185">Reference proteome</keyword>
<evidence type="ECO:0000313" key="2">
    <source>
        <dbReference type="EMBL" id="KAF7344267.1"/>
    </source>
</evidence>
<sequence>MFRQLLRLASVALLSLSTTAARYPSFGTLTTNTSAGIMNVVINNTFSTINVIDFHVLADLANLIEELQRNDTDVRVVLFSSANTEYFTSHLDLNFFLPGYQSPLPLFDPENPQRPFPVSILYNITQLPQATIAIVEGRARDFGNELLLAFDMRFALNSPSVQLSQFETSFGFNPAGGSQILAQSLIGRGRAFEYSFSAYNIDAVTAAQIGWVNRAFDTKSELYGYVQALAERIALFPPAGIQATKKGINAVSLIPVDAWIQQARNILEVLAPSPVSQALLKKFVQATNNQTIGPVDLNYGDGNDIVQLL</sequence>
<evidence type="ECO:0008006" key="4">
    <source>
        <dbReference type="Google" id="ProtNLM"/>
    </source>
</evidence>